<dbReference type="Gene3D" id="2.60.120.1620">
    <property type="match status" value="1"/>
</dbReference>
<dbReference type="AlphaFoldDB" id="A0A0D7A4R6"/>
<dbReference type="SUPFAM" id="SSF55545">
    <property type="entry name" value="beta-N-acetylhexosaminidase-like domain"/>
    <property type="match status" value="1"/>
</dbReference>
<feature type="domain" description="Gylcosyl hydrolase 115 C-terminal" evidence="3">
    <location>
        <begin position="832"/>
        <end position="1011"/>
    </location>
</feature>
<dbReference type="InterPro" id="IPR029018">
    <property type="entry name" value="Hex-like_dom2"/>
</dbReference>
<dbReference type="GO" id="GO:0016787">
    <property type="term" value="F:hydrolase activity"/>
    <property type="evidence" value="ECO:0007669"/>
    <property type="project" value="UniProtKB-KW"/>
</dbReference>
<evidence type="ECO:0000259" key="3">
    <source>
        <dbReference type="Pfam" id="PF17829"/>
    </source>
</evidence>
<dbReference type="Gene3D" id="3.30.379.10">
    <property type="entry name" value="Chitobiase/beta-hexosaminidase domain 2-like"/>
    <property type="match status" value="1"/>
</dbReference>
<feature type="chain" id="PRO_5002316224" evidence="2">
    <location>
        <begin position="23"/>
        <end position="1015"/>
    </location>
</feature>
<evidence type="ECO:0000313" key="4">
    <source>
        <dbReference type="EMBL" id="KIY44891.1"/>
    </source>
</evidence>
<proteinExistence type="predicted"/>
<dbReference type="Gene3D" id="3.20.20.520">
    <property type="entry name" value="Glycosyl hydrolase family 115"/>
    <property type="match status" value="1"/>
</dbReference>
<reference evidence="4 5" key="1">
    <citation type="journal article" date="2015" name="Fungal Genet. Biol.">
        <title>Evolution of novel wood decay mechanisms in Agaricales revealed by the genome sequences of Fistulina hepatica and Cylindrobasidium torrendii.</title>
        <authorList>
            <person name="Floudas D."/>
            <person name="Held B.W."/>
            <person name="Riley R."/>
            <person name="Nagy L.G."/>
            <person name="Koehler G."/>
            <person name="Ransdell A.S."/>
            <person name="Younus H."/>
            <person name="Chow J."/>
            <person name="Chiniquy J."/>
            <person name="Lipzen A."/>
            <person name="Tritt A."/>
            <person name="Sun H."/>
            <person name="Haridas S."/>
            <person name="LaButti K."/>
            <person name="Ohm R.A."/>
            <person name="Kues U."/>
            <person name="Blanchette R.A."/>
            <person name="Grigoriev I.V."/>
            <person name="Minto R.E."/>
            <person name="Hibbett D.S."/>
        </authorList>
    </citation>
    <scope>NUCLEOTIDE SEQUENCE [LARGE SCALE GENOMIC DNA]</scope>
    <source>
        <strain evidence="4 5">ATCC 64428</strain>
    </source>
</reference>
<organism evidence="4 5">
    <name type="scientific">Fistulina hepatica ATCC 64428</name>
    <dbReference type="NCBI Taxonomy" id="1128425"/>
    <lineage>
        <taxon>Eukaryota</taxon>
        <taxon>Fungi</taxon>
        <taxon>Dikarya</taxon>
        <taxon>Basidiomycota</taxon>
        <taxon>Agaricomycotina</taxon>
        <taxon>Agaricomycetes</taxon>
        <taxon>Agaricomycetidae</taxon>
        <taxon>Agaricales</taxon>
        <taxon>Fistulinaceae</taxon>
        <taxon>Fistulina</taxon>
    </lineage>
</organism>
<keyword evidence="5" id="KW-1185">Reference proteome</keyword>
<dbReference type="PANTHER" id="PTHR37842">
    <property type="match status" value="1"/>
</dbReference>
<dbReference type="EMBL" id="KN882064">
    <property type="protein sequence ID" value="KIY44891.1"/>
    <property type="molecule type" value="Genomic_DNA"/>
</dbReference>
<dbReference type="Pfam" id="PF17829">
    <property type="entry name" value="GH115_C"/>
    <property type="match status" value="1"/>
</dbReference>
<dbReference type="OrthoDB" id="4849794at2759"/>
<accession>A0A0D7A4R6</accession>
<sequence>MSILAAFIWLVLQASLTVYVHALGQATCVEFQGNTSAFPLVSNGIAAPILVSAEDWGGVHRAIADFSADIERVTSLRPTVSNYSGSDNSSTSSAFIVGTLGNSSLIDEVISSTGIDVSSIDGQWEAFMGVMVANPLDGLDSAYVMIGSDKRGTIYGLYELSEQIGVSPWYWWADVPTTPNDELYILNCSHGHPTVQYRAIFLNDEQPALQNWAMAKFTNGTAPTITGTPFVHQFYAKIFELILRLRGNFLWPAMWSAAFAVDDRLNQPLANYYGVVMGTSHQEPMMRAIPNEWTLFGTGPWNYSTNSENIYNFWVDGARRAKPYESVYTIGMRGDGDIPLSVTNDITLLEAIVSNQTQILTDVYTGVNVTTIPQVWCLYKEVEGYYDDGMRVEDYVTLSRRLWTDDNWGNIRRYPLADERNRSGGAGVYYHLDFVGDPQDYKWITSSQISKIYEQMSTAVAFNATRVWVLNVGDLKPYERETEFFLTYGYDASVWNLSSLDQFVFSWAQREFDFNATTASTVVDIVANLTRYNARRKPELLNSTTYSLTNYREADTVLYKWDVLENASTSIYDSLADEMKPAYFQLVHHPVLASSNLGRMLIYAGQNNLRTEQACASANGLANAVERFFDYDFDLETEYHTILDGKWDHMMDQTHLGYYYWQQPMTNTMPAVNRVQPKKLALAGVMRIIPEGTEAAWPGDNQYQCSAGYNCPDASLLLDRYSPIPNIYIDVGAGGPDPFNFTITSNASWVNISRTQGSISPDNEETRVFFSVNDWGDIAVDNTTAENTTAQLTFTASAEGQPSLTAEGESKLVVDVYFAAYNPGDLPDDFSGFVEGGGVVSIEAAHFTRNTTVDGISWTEIPGYGKTLSGVTLWPRVDANFTVGSGPSIEYDFYLFSDSEDNVTVTTYLSPSFNSLGDDRPLAYAIQLDDDAVQRVDYIEFPTTPGEVAVAWGGDDGYVANAIVTADTVFSYNNSTGVHTLKIWMIEPTVVIQKVVVNLGGLLYSYLGPPESIFV</sequence>
<keyword evidence="1" id="KW-0378">Hydrolase</keyword>
<dbReference type="InterPro" id="IPR031924">
    <property type="entry name" value="GH115"/>
</dbReference>
<dbReference type="Proteomes" id="UP000054144">
    <property type="component" value="Unassembled WGS sequence"/>
</dbReference>
<gene>
    <name evidence="4" type="ORF">FISHEDRAFT_77109</name>
</gene>
<evidence type="ECO:0000256" key="1">
    <source>
        <dbReference type="ARBA" id="ARBA00022801"/>
    </source>
</evidence>
<evidence type="ECO:0000313" key="5">
    <source>
        <dbReference type="Proteomes" id="UP000054144"/>
    </source>
</evidence>
<keyword evidence="2" id="KW-0732">Signal</keyword>
<dbReference type="Pfam" id="PF15979">
    <property type="entry name" value="Glyco_hydro_115"/>
    <property type="match status" value="1"/>
</dbReference>
<dbReference type="PANTHER" id="PTHR37842:SF2">
    <property type="entry name" value="GYLCOSYL HYDROLASE 115 C-TERMINAL DOMAIN-CONTAINING PROTEIN"/>
    <property type="match status" value="1"/>
</dbReference>
<dbReference type="InterPro" id="IPR041437">
    <property type="entry name" value="GH115_C"/>
</dbReference>
<dbReference type="InterPro" id="IPR042301">
    <property type="entry name" value="GH115_sf"/>
</dbReference>
<protein>
    <submittedName>
        <fullName evidence="4">GH115 alpha-glucuronidase</fullName>
    </submittedName>
</protein>
<feature type="signal peptide" evidence="2">
    <location>
        <begin position="1"/>
        <end position="22"/>
    </location>
</feature>
<evidence type="ECO:0000256" key="2">
    <source>
        <dbReference type="SAM" id="SignalP"/>
    </source>
</evidence>
<dbReference type="Gene3D" id="1.20.58.2150">
    <property type="match status" value="1"/>
</dbReference>
<name>A0A0D7A4R6_9AGAR</name>